<dbReference type="SUPFAM" id="SSF49899">
    <property type="entry name" value="Concanavalin A-like lectins/glucanases"/>
    <property type="match status" value="1"/>
</dbReference>
<dbReference type="InterPro" id="IPR013320">
    <property type="entry name" value="ConA-like_dom_sf"/>
</dbReference>
<proteinExistence type="inferred from homology"/>
<organism evidence="4 5">
    <name type="scientific">Escallonia herrerae</name>
    <dbReference type="NCBI Taxonomy" id="1293975"/>
    <lineage>
        <taxon>Eukaryota</taxon>
        <taxon>Viridiplantae</taxon>
        <taxon>Streptophyta</taxon>
        <taxon>Embryophyta</taxon>
        <taxon>Tracheophyta</taxon>
        <taxon>Spermatophyta</taxon>
        <taxon>Magnoliopsida</taxon>
        <taxon>eudicotyledons</taxon>
        <taxon>Gunneridae</taxon>
        <taxon>Pentapetalae</taxon>
        <taxon>asterids</taxon>
        <taxon>campanulids</taxon>
        <taxon>Escalloniales</taxon>
        <taxon>Escalloniaceae</taxon>
        <taxon>Escallonia</taxon>
    </lineage>
</organism>
<evidence type="ECO:0000256" key="2">
    <source>
        <dbReference type="ARBA" id="ARBA00022734"/>
    </source>
</evidence>
<dbReference type="GO" id="GO:0030246">
    <property type="term" value="F:carbohydrate binding"/>
    <property type="evidence" value="ECO:0007669"/>
    <property type="project" value="UniProtKB-KW"/>
</dbReference>
<accession>A0AA88WGV1</accession>
<feature type="domain" description="Legume lectin" evidence="3">
    <location>
        <begin position="29"/>
        <end position="116"/>
    </location>
</feature>
<dbReference type="PANTHER" id="PTHR32401:SF47">
    <property type="entry name" value="LEGUME LECTIN DOMAIN-CONTAINING PROTEIN"/>
    <property type="match status" value="1"/>
</dbReference>
<comment type="caution">
    <text evidence="4">The sequence shown here is derived from an EMBL/GenBank/DDBJ whole genome shotgun (WGS) entry which is preliminary data.</text>
</comment>
<gene>
    <name evidence="4" type="ORF">RJ639_040743</name>
</gene>
<name>A0AA88WGV1_9ASTE</name>
<dbReference type="Gene3D" id="2.60.120.200">
    <property type="match status" value="1"/>
</dbReference>
<evidence type="ECO:0000313" key="4">
    <source>
        <dbReference type="EMBL" id="KAK3026842.1"/>
    </source>
</evidence>
<dbReference type="EMBL" id="JAVXUP010000484">
    <property type="protein sequence ID" value="KAK3026842.1"/>
    <property type="molecule type" value="Genomic_DNA"/>
</dbReference>
<evidence type="ECO:0000259" key="3">
    <source>
        <dbReference type="Pfam" id="PF00139"/>
    </source>
</evidence>
<dbReference type="Proteomes" id="UP001188597">
    <property type="component" value="Unassembled WGS sequence"/>
</dbReference>
<dbReference type="InterPro" id="IPR050258">
    <property type="entry name" value="Leguminous_Lectin"/>
</dbReference>
<protein>
    <recommendedName>
        <fullName evidence="3">Legume lectin domain-containing protein</fullName>
    </recommendedName>
</protein>
<dbReference type="AlphaFoldDB" id="A0AA88WGV1"/>
<comment type="similarity">
    <text evidence="1">Belongs to the leguminous lectin family.</text>
</comment>
<evidence type="ECO:0000256" key="1">
    <source>
        <dbReference type="ARBA" id="ARBA00007606"/>
    </source>
</evidence>
<evidence type="ECO:0000313" key="5">
    <source>
        <dbReference type="Proteomes" id="UP001188597"/>
    </source>
</evidence>
<dbReference type="InterPro" id="IPR001220">
    <property type="entry name" value="Legume_lectin_dom"/>
</dbReference>
<reference evidence="4" key="1">
    <citation type="submission" date="2022-12" db="EMBL/GenBank/DDBJ databases">
        <title>Draft genome assemblies for two species of Escallonia (Escalloniales).</title>
        <authorList>
            <person name="Chanderbali A."/>
            <person name="Dervinis C."/>
            <person name="Anghel I."/>
            <person name="Soltis D."/>
            <person name="Soltis P."/>
            <person name="Zapata F."/>
        </authorList>
    </citation>
    <scope>NUCLEOTIDE SEQUENCE</scope>
    <source>
        <strain evidence="4">UCBG64.0493</strain>
        <tissue evidence="4">Leaf</tissue>
    </source>
</reference>
<keyword evidence="2" id="KW-0430">Lectin</keyword>
<keyword evidence="5" id="KW-1185">Reference proteome</keyword>
<sequence>MTLANPAWRVEFHSGMSLSTRTRYLRLTTSWNASLHGGDTADAWITYNATTKNVAVFWNYKANPELRISTISYLIDLKEVLPENVTIRFSAAIGQNVERHIVHSWEFRSSLAIRETGGKDAKKSQIDRRFNSVSDWFDSRTPSSICNIVETEEEMDRNEEGRDRQLNIRGAYLPDRDMAVAVKISRGSRQGKKEYVTEKESNVHSFGEDALGILSGRRSVDPCRMADPRCGWSSGFGISMEMDTFFQPWTRN</sequence>
<dbReference type="Pfam" id="PF00139">
    <property type="entry name" value="Lectin_legB"/>
    <property type="match status" value="1"/>
</dbReference>
<dbReference type="PANTHER" id="PTHR32401">
    <property type="entry name" value="CONCANAVALIN A-LIKE LECTIN FAMILY PROTEIN"/>
    <property type="match status" value="1"/>
</dbReference>